<comment type="caution">
    <text evidence="2">The sequence shown here is derived from an EMBL/GenBank/DDBJ whole genome shotgun (WGS) entry which is preliminary data.</text>
</comment>
<feature type="region of interest" description="Disordered" evidence="1">
    <location>
        <begin position="364"/>
        <end position="387"/>
    </location>
</feature>
<accession>A0A9W6UWQ8</accession>
<dbReference type="AlphaFoldDB" id="A0A9W6UWQ8"/>
<proteinExistence type="predicted"/>
<evidence type="ECO:0000256" key="1">
    <source>
        <dbReference type="SAM" id="MobiDB-lite"/>
    </source>
</evidence>
<reference evidence="2" key="1">
    <citation type="submission" date="2023-02" db="EMBL/GenBank/DDBJ databases">
        <title>Actinomadura rubrobrunea NBRC 14622.</title>
        <authorList>
            <person name="Ichikawa N."/>
            <person name="Sato H."/>
            <person name="Tonouchi N."/>
        </authorList>
    </citation>
    <scope>NUCLEOTIDE SEQUENCE</scope>
    <source>
        <strain evidence="2">NBRC 14622</strain>
    </source>
</reference>
<organism evidence="2 3">
    <name type="scientific">Actinomadura rubrobrunea</name>
    <dbReference type="NCBI Taxonomy" id="115335"/>
    <lineage>
        <taxon>Bacteria</taxon>
        <taxon>Bacillati</taxon>
        <taxon>Actinomycetota</taxon>
        <taxon>Actinomycetes</taxon>
        <taxon>Streptosporangiales</taxon>
        <taxon>Thermomonosporaceae</taxon>
        <taxon>Actinomadura</taxon>
    </lineage>
</organism>
<evidence type="ECO:0000313" key="2">
    <source>
        <dbReference type="EMBL" id="GLW65298.1"/>
    </source>
</evidence>
<sequence length="387" mass="42529">MKEIFLHVGAPLVGAGALQDALWHAASALPEHGVCYPLRNPHEHFAATMDLREMAWGGRRDPAWDGAWDRVAERVRDWDGRMAVFSHELLGGASKVQAERAVASLGPGRVHVVFTARDLARQLAADWQEQIKHQHTVTFDRFVDDLVTKGIEAPAPFGEMFWGLHDPVRVLETWGAVVPPEQVHVVTAPQGPAAGEVLWRRFAELVDIPPELCDIAAVRDEPVLGFVEAELLRLLNGQIGPSLGRRYEPLVRRHLANKVLSARPGKIEIVVPARHHAWLRDRSEELVEGLRAAGYHIVGDLDDLLPDLDERPVVDAVEPAAVTAAAIELMHMLLNDLAAARQRAQIAELKRELAQVRQQLSRVASTVSAKPSPLRRAAGRLGGGGRG</sequence>
<gene>
    <name evidence="2" type="ORF">Arub01_35420</name>
</gene>
<evidence type="ECO:0000313" key="3">
    <source>
        <dbReference type="Proteomes" id="UP001165124"/>
    </source>
</evidence>
<dbReference type="Proteomes" id="UP001165124">
    <property type="component" value="Unassembled WGS sequence"/>
</dbReference>
<keyword evidence="3" id="KW-1185">Reference proteome</keyword>
<name>A0A9W6UWQ8_9ACTN</name>
<protein>
    <submittedName>
        <fullName evidence="2">Uncharacterized protein</fullName>
    </submittedName>
</protein>
<dbReference type="EMBL" id="BSRZ01000008">
    <property type="protein sequence ID" value="GLW65298.1"/>
    <property type="molecule type" value="Genomic_DNA"/>
</dbReference>
<dbReference type="RefSeq" id="WP_146150288.1">
    <property type="nucleotide sequence ID" value="NZ_BSRZ01000008.1"/>
</dbReference>